<evidence type="ECO:0000313" key="3">
    <source>
        <dbReference type="Proteomes" id="UP000194143"/>
    </source>
</evidence>
<keyword evidence="3" id="KW-1185">Reference proteome</keyword>
<geneLocation type="plasmid" evidence="2 3">
    <name>poh4</name>
</geneLocation>
<dbReference type="AlphaFoldDB" id="A0A1W6WZ80"/>
<proteinExistence type="predicted"/>
<name>A0A1W6WZ80_BACTU</name>
<dbReference type="RefSeq" id="WP_000054757.1">
    <property type="nucleotide sequence ID" value="NZ_CP083159.1"/>
</dbReference>
<keyword evidence="2" id="KW-0614">Plasmid</keyword>
<evidence type="ECO:0008006" key="4">
    <source>
        <dbReference type="Google" id="ProtNLM"/>
    </source>
</evidence>
<feature type="transmembrane region" description="Helical" evidence="1">
    <location>
        <begin position="29"/>
        <end position="62"/>
    </location>
</feature>
<feature type="transmembrane region" description="Helical" evidence="1">
    <location>
        <begin position="161"/>
        <end position="182"/>
    </location>
</feature>
<reference evidence="2 3" key="1">
    <citation type="submission" date="2017-04" db="EMBL/GenBank/DDBJ databases">
        <title>Complete Genome Sequence of Bacillus thuringiensis type Strain ATCC 10792.</title>
        <authorList>
            <person name="Oh D.-H."/>
            <person name="Park B.-J."/>
            <person name="Shuai W."/>
            <person name="Chelliah R."/>
        </authorList>
    </citation>
    <scope>NUCLEOTIDE SEQUENCE [LARGE SCALE GENOMIC DNA]</scope>
    <source>
        <strain evidence="2 3">ATCC 10792</strain>
        <plasmid evidence="2 3">poh4</plasmid>
    </source>
</reference>
<keyword evidence="1" id="KW-0812">Transmembrane</keyword>
<gene>
    <name evidence="2" type="ORF">CAB88_33255</name>
</gene>
<evidence type="ECO:0000313" key="2">
    <source>
        <dbReference type="EMBL" id="ARP61854.1"/>
    </source>
</evidence>
<feature type="transmembrane region" description="Helical" evidence="1">
    <location>
        <begin position="74"/>
        <end position="92"/>
    </location>
</feature>
<sequence length="183" mass="20844">MSLLIVSLFITYMLFNIYTDFLYLKTKGYWHLIFLVLCICLGVITHIKLLDLMCVVCVSLVVGILRENMKLIRFSPGDTKMIIVASLFYFLISPEEGVLYTALMVHIAIFMCSSILTGFITLLLLFKSFIRFKTITGYHSIKFKKMNISLVTDGWKVTRMYYCLPAAISVLGGVIPLILISLK</sequence>
<feature type="transmembrane region" description="Helical" evidence="1">
    <location>
        <begin position="98"/>
        <end position="126"/>
    </location>
</feature>
<evidence type="ECO:0000256" key="1">
    <source>
        <dbReference type="SAM" id="Phobius"/>
    </source>
</evidence>
<keyword evidence="1" id="KW-1133">Transmembrane helix</keyword>
<organism evidence="2 3">
    <name type="scientific">Bacillus thuringiensis</name>
    <dbReference type="NCBI Taxonomy" id="1428"/>
    <lineage>
        <taxon>Bacteria</taxon>
        <taxon>Bacillati</taxon>
        <taxon>Bacillota</taxon>
        <taxon>Bacilli</taxon>
        <taxon>Bacillales</taxon>
        <taxon>Bacillaceae</taxon>
        <taxon>Bacillus</taxon>
        <taxon>Bacillus cereus group</taxon>
    </lineage>
</organism>
<dbReference type="Proteomes" id="UP000194143">
    <property type="component" value="Plasmid poh4"/>
</dbReference>
<protein>
    <recommendedName>
        <fullName evidence="4">Prepilin type IV endopeptidase peptidase domain-containing protein</fullName>
    </recommendedName>
</protein>
<dbReference type="EMBL" id="CP021065">
    <property type="protein sequence ID" value="ARP61854.1"/>
    <property type="molecule type" value="Genomic_DNA"/>
</dbReference>
<keyword evidence="1" id="KW-0472">Membrane</keyword>
<accession>A0A1W6WZ80</accession>